<dbReference type="InterPro" id="IPR007267">
    <property type="entry name" value="GtrA_DPMS_TM"/>
</dbReference>
<feature type="transmembrane region" description="Helical" evidence="6">
    <location>
        <begin position="89"/>
        <end position="113"/>
    </location>
</feature>
<evidence type="ECO:0000256" key="4">
    <source>
        <dbReference type="ARBA" id="ARBA00022989"/>
    </source>
</evidence>
<evidence type="ECO:0000256" key="6">
    <source>
        <dbReference type="SAM" id="Phobius"/>
    </source>
</evidence>
<keyword evidence="9" id="KW-1185">Reference proteome</keyword>
<keyword evidence="3 6" id="KW-0812">Transmembrane</keyword>
<proteinExistence type="inferred from homology"/>
<name>A0ABY7K414_9ACTN</name>
<accession>A0ABY7K414</accession>
<evidence type="ECO:0000259" key="7">
    <source>
        <dbReference type="Pfam" id="PF04138"/>
    </source>
</evidence>
<evidence type="ECO:0000313" key="9">
    <source>
        <dbReference type="Proteomes" id="UP001164693"/>
    </source>
</evidence>
<protein>
    <submittedName>
        <fullName evidence="8">GtrA family protein</fullName>
    </submittedName>
</protein>
<keyword evidence="4 6" id="KW-1133">Transmembrane helix</keyword>
<evidence type="ECO:0000256" key="3">
    <source>
        <dbReference type="ARBA" id="ARBA00022692"/>
    </source>
</evidence>
<feature type="transmembrane region" description="Helical" evidence="6">
    <location>
        <begin position="119"/>
        <end position="138"/>
    </location>
</feature>
<feature type="domain" description="GtrA/DPMS transmembrane" evidence="7">
    <location>
        <begin position="28"/>
        <end position="145"/>
    </location>
</feature>
<dbReference type="EMBL" id="CP097463">
    <property type="protein sequence ID" value="WAX58648.1"/>
    <property type="molecule type" value="Genomic_DNA"/>
</dbReference>
<dbReference type="InterPro" id="IPR051401">
    <property type="entry name" value="GtrA_CellWall_Glycosyl"/>
</dbReference>
<dbReference type="RefSeq" id="WP_269445187.1">
    <property type="nucleotide sequence ID" value="NZ_CP097463.1"/>
</dbReference>
<dbReference type="Pfam" id="PF04138">
    <property type="entry name" value="GtrA_DPMS_TM"/>
    <property type="match status" value="1"/>
</dbReference>
<comment type="similarity">
    <text evidence="2">Belongs to the GtrA family.</text>
</comment>
<dbReference type="Proteomes" id="UP001164693">
    <property type="component" value="Chromosome"/>
</dbReference>
<evidence type="ECO:0000256" key="1">
    <source>
        <dbReference type="ARBA" id="ARBA00004141"/>
    </source>
</evidence>
<evidence type="ECO:0000313" key="8">
    <source>
        <dbReference type="EMBL" id="WAX58648.1"/>
    </source>
</evidence>
<reference evidence="8" key="1">
    <citation type="submission" date="2022-05" db="EMBL/GenBank/DDBJ databases">
        <title>Jatrophihabitans sp. SB3-54 whole genome sequence.</title>
        <authorList>
            <person name="Suh M.K."/>
            <person name="Eom M.K."/>
            <person name="Kim J.S."/>
            <person name="Kim H.S."/>
            <person name="Do H.E."/>
            <person name="Shin Y.K."/>
            <person name="Lee J.-S."/>
        </authorList>
    </citation>
    <scope>NUCLEOTIDE SEQUENCE</scope>
    <source>
        <strain evidence="8">SB3-54</strain>
    </source>
</reference>
<evidence type="ECO:0000256" key="2">
    <source>
        <dbReference type="ARBA" id="ARBA00009399"/>
    </source>
</evidence>
<feature type="transmembrane region" description="Helical" evidence="6">
    <location>
        <begin position="20"/>
        <end position="38"/>
    </location>
</feature>
<gene>
    <name evidence="8" type="ORF">M6B22_07735</name>
</gene>
<evidence type="ECO:0000256" key="5">
    <source>
        <dbReference type="ARBA" id="ARBA00023136"/>
    </source>
</evidence>
<keyword evidence="5 6" id="KW-0472">Membrane</keyword>
<sequence>MSTTSGRAGLSAYLRKSWRILLKEIAAFGAVGLVSLVIDLGLYNLLAPHGWLKAKFVSTIVATAFAYFGNRNLSFSHRARTSIGRESSFFVGINLIVLLVSELVLALFAYPLGQRDDHVVMNAVNLVTIGLGTVFRFWSYKRFVFLHPDRVHARDVDLDAELAE</sequence>
<dbReference type="PANTHER" id="PTHR38459">
    <property type="entry name" value="PROPHAGE BACTOPRENOL-LINKED GLUCOSE TRANSLOCASE HOMOLOG"/>
    <property type="match status" value="1"/>
</dbReference>
<comment type="subcellular location">
    <subcellularLocation>
        <location evidence="1">Membrane</location>
        <topology evidence="1">Multi-pass membrane protein</topology>
    </subcellularLocation>
</comment>
<organism evidence="8 9">
    <name type="scientific">Jatrophihabitans cynanchi</name>
    <dbReference type="NCBI Taxonomy" id="2944128"/>
    <lineage>
        <taxon>Bacteria</taxon>
        <taxon>Bacillati</taxon>
        <taxon>Actinomycetota</taxon>
        <taxon>Actinomycetes</taxon>
        <taxon>Jatrophihabitantales</taxon>
        <taxon>Jatrophihabitantaceae</taxon>
        <taxon>Jatrophihabitans</taxon>
    </lineage>
</organism>
<dbReference type="PANTHER" id="PTHR38459:SF1">
    <property type="entry name" value="PROPHAGE BACTOPRENOL-LINKED GLUCOSE TRANSLOCASE HOMOLOG"/>
    <property type="match status" value="1"/>
</dbReference>
<feature type="transmembrane region" description="Helical" evidence="6">
    <location>
        <begin position="50"/>
        <end position="68"/>
    </location>
</feature>